<evidence type="ECO:0000256" key="3">
    <source>
        <dbReference type="PIRSR" id="PIRSR601461-2"/>
    </source>
</evidence>
<evidence type="ECO:0000256" key="1">
    <source>
        <dbReference type="ARBA" id="ARBA00007447"/>
    </source>
</evidence>
<gene>
    <name evidence="6" type="ORF">TAPDE_001286</name>
</gene>
<evidence type="ECO:0000259" key="5">
    <source>
        <dbReference type="PROSITE" id="PS51767"/>
    </source>
</evidence>
<dbReference type="PROSITE" id="PS00141">
    <property type="entry name" value="ASP_PROTEASE"/>
    <property type="match status" value="2"/>
</dbReference>
<proteinExistence type="inferred from homology"/>
<dbReference type="PROSITE" id="PS51767">
    <property type="entry name" value="PEPTIDASE_A1"/>
    <property type="match status" value="1"/>
</dbReference>
<sequence length="391" mass="42095">MWSQLLTLVESTVIVSRDVGLEIPITAPKLDNVVDAYRAAHRRRNTLPFTGEHPVRDTVLAAPLSSFGNDYGYTVSVKFGSQGTQSFPLLIDTGSSTVWVFDAAVRSDQGGKLRYHANSAAKLVSGMKWESGYSDGGLAKGNKHEDTMRIGNYQVKLNLPVAQHATGFAAMSCSGIIGLGLDNRNWVLPSTAFAIDLKPDPKAHPDAGGSIQFGGSFAKYGALTWVPLDKQSRAWFVPILAYRIGVSGQIKYHQRSAEATGSGQAMPNQRQHCALLDSGTTFTMLDDATLTALMSSIPGSSFDKAAGLWVVPCVPRAGAPDALWFLIGGTWFSLPYRPGGLLWWDLGNGKCSAAVQSRGTNECDILGAFFMHSTYAVFDEGNKRIGLAKKI</sequence>
<keyword evidence="2 4" id="KW-0064">Aspartyl protease</keyword>
<keyword evidence="7" id="KW-1185">Reference proteome</keyword>
<accession>R4XDP2</accession>
<dbReference type="AlphaFoldDB" id="R4XDP2"/>
<dbReference type="Proteomes" id="UP000013776">
    <property type="component" value="Unassembled WGS sequence"/>
</dbReference>
<keyword evidence="4 6" id="KW-0645">Protease</keyword>
<dbReference type="SUPFAM" id="SSF50630">
    <property type="entry name" value="Acid proteases"/>
    <property type="match status" value="1"/>
</dbReference>
<dbReference type="EMBL" id="CAHR02000041">
    <property type="protein sequence ID" value="CCG81459.1"/>
    <property type="molecule type" value="Genomic_DNA"/>
</dbReference>
<evidence type="ECO:0000313" key="6">
    <source>
        <dbReference type="EMBL" id="CCG81459.1"/>
    </source>
</evidence>
<comment type="similarity">
    <text evidence="1 4">Belongs to the peptidase A1 family.</text>
</comment>
<dbReference type="InterPro" id="IPR033121">
    <property type="entry name" value="PEPTIDASE_A1"/>
</dbReference>
<feature type="domain" description="Peptidase A1" evidence="5">
    <location>
        <begin position="73"/>
        <end position="388"/>
    </location>
</feature>
<name>R4XDP2_TAPDE</name>
<reference evidence="6 7" key="1">
    <citation type="journal article" date="2013" name="MBio">
        <title>Genome sequencing of the plant pathogen Taphrina deformans, the causal agent of peach leaf curl.</title>
        <authorList>
            <person name="Cisse O.H."/>
            <person name="Almeida J.M.G.C.F."/>
            <person name="Fonseca A."/>
            <person name="Kumar A.A."/>
            <person name="Salojaervi J."/>
            <person name="Overmyer K."/>
            <person name="Hauser P.M."/>
            <person name="Pagni M."/>
        </authorList>
    </citation>
    <scope>NUCLEOTIDE SEQUENCE [LARGE SCALE GENOMIC DNA]</scope>
    <source>
        <strain evidence="7">PYCC 5710 / ATCC 11124 / CBS 356.35 / IMI 108563 / JCM 9778 / NBRC 8474</strain>
    </source>
</reference>
<dbReference type="InterPro" id="IPR001969">
    <property type="entry name" value="Aspartic_peptidase_AS"/>
</dbReference>
<dbReference type="Gene3D" id="2.40.70.10">
    <property type="entry name" value="Acid Proteases"/>
    <property type="match status" value="2"/>
</dbReference>
<dbReference type="OrthoDB" id="2747330at2759"/>
<organism evidence="6 7">
    <name type="scientific">Taphrina deformans (strain PYCC 5710 / ATCC 11124 / CBS 356.35 / IMI 108563 / JCM 9778 / NBRC 8474)</name>
    <name type="common">Peach leaf curl fungus</name>
    <name type="synonym">Lalaria deformans</name>
    <dbReference type="NCBI Taxonomy" id="1097556"/>
    <lineage>
        <taxon>Eukaryota</taxon>
        <taxon>Fungi</taxon>
        <taxon>Dikarya</taxon>
        <taxon>Ascomycota</taxon>
        <taxon>Taphrinomycotina</taxon>
        <taxon>Taphrinomycetes</taxon>
        <taxon>Taphrinales</taxon>
        <taxon>Taphrinaceae</taxon>
        <taxon>Taphrina</taxon>
    </lineage>
</organism>
<evidence type="ECO:0000256" key="4">
    <source>
        <dbReference type="RuleBase" id="RU000454"/>
    </source>
</evidence>
<dbReference type="InterPro" id="IPR001461">
    <property type="entry name" value="Aspartic_peptidase_A1"/>
</dbReference>
<dbReference type="Pfam" id="PF00026">
    <property type="entry name" value="Asp"/>
    <property type="match status" value="1"/>
</dbReference>
<keyword evidence="3" id="KW-1015">Disulfide bond</keyword>
<dbReference type="PRINTS" id="PR00792">
    <property type="entry name" value="PEPSIN"/>
</dbReference>
<feature type="disulfide bond" evidence="3">
    <location>
        <begin position="313"/>
        <end position="351"/>
    </location>
</feature>
<dbReference type="eggNOG" id="KOG1339">
    <property type="taxonomic scope" value="Eukaryota"/>
</dbReference>
<evidence type="ECO:0000256" key="2">
    <source>
        <dbReference type="ARBA" id="ARBA00022750"/>
    </source>
</evidence>
<dbReference type="PANTHER" id="PTHR47966:SF51">
    <property type="entry name" value="BETA-SITE APP-CLEAVING ENZYME, ISOFORM A-RELATED"/>
    <property type="match status" value="1"/>
</dbReference>
<dbReference type="GO" id="GO:0004190">
    <property type="term" value="F:aspartic-type endopeptidase activity"/>
    <property type="evidence" value="ECO:0007669"/>
    <property type="project" value="UniProtKB-KW"/>
</dbReference>
<keyword evidence="4" id="KW-0378">Hydrolase</keyword>
<evidence type="ECO:0000313" key="7">
    <source>
        <dbReference type="Proteomes" id="UP000013776"/>
    </source>
</evidence>
<dbReference type="VEuPathDB" id="FungiDB:TAPDE_001286"/>
<dbReference type="InterPro" id="IPR021109">
    <property type="entry name" value="Peptidase_aspartic_dom_sf"/>
</dbReference>
<comment type="caution">
    <text evidence="6">The sequence shown here is derived from an EMBL/GenBank/DDBJ whole genome shotgun (WGS) entry which is preliminary data.</text>
</comment>
<dbReference type="GO" id="GO:0006508">
    <property type="term" value="P:proteolysis"/>
    <property type="evidence" value="ECO:0007669"/>
    <property type="project" value="UniProtKB-KW"/>
</dbReference>
<protein>
    <submittedName>
        <fullName evidence="6">Aspartic protease pep1</fullName>
    </submittedName>
</protein>
<dbReference type="PANTHER" id="PTHR47966">
    <property type="entry name" value="BETA-SITE APP-CLEAVING ENZYME, ISOFORM A-RELATED"/>
    <property type="match status" value="1"/>
</dbReference>